<evidence type="ECO:0000313" key="2">
    <source>
        <dbReference type="Proteomes" id="UP000323597"/>
    </source>
</evidence>
<accession>A0A5D2WN95</accession>
<dbReference type="Proteomes" id="UP000323597">
    <property type="component" value="Chromosome A13"/>
</dbReference>
<protein>
    <submittedName>
        <fullName evidence="1">Uncharacterized protein</fullName>
    </submittedName>
</protein>
<dbReference type="EMBL" id="CM017648">
    <property type="protein sequence ID" value="TYJ03029.1"/>
    <property type="molecule type" value="Genomic_DNA"/>
</dbReference>
<proteinExistence type="predicted"/>
<organism evidence="1 2">
    <name type="scientific">Gossypium mustelinum</name>
    <name type="common">Cotton</name>
    <name type="synonym">Gossypium caicoense</name>
    <dbReference type="NCBI Taxonomy" id="34275"/>
    <lineage>
        <taxon>Eukaryota</taxon>
        <taxon>Viridiplantae</taxon>
        <taxon>Streptophyta</taxon>
        <taxon>Embryophyta</taxon>
        <taxon>Tracheophyta</taxon>
        <taxon>Spermatophyta</taxon>
        <taxon>Magnoliopsida</taxon>
        <taxon>eudicotyledons</taxon>
        <taxon>Gunneridae</taxon>
        <taxon>Pentapetalae</taxon>
        <taxon>rosids</taxon>
        <taxon>malvids</taxon>
        <taxon>Malvales</taxon>
        <taxon>Malvaceae</taxon>
        <taxon>Malvoideae</taxon>
        <taxon>Gossypium</taxon>
    </lineage>
</organism>
<name>A0A5D2WN95_GOSMU</name>
<keyword evidence="2" id="KW-1185">Reference proteome</keyword>
<sequence length="29" mass="3307">MTLSENPPYFLVHNVMVVAINMITDSPSW</sequence>
<evidence type="ECO:0000313" key="1">
    <source>
        <dbReference type="EMBL" id="TYJ03029.1"/>
    </source>
</evidence>
<dbReference type="AlphaFoldDB" id="A0A5D2WN95"/>
<reference evidence="1 2" key="1">
    <citation type="submission" date="2019-07" db="EMBL/GenBank/DDBJ databases">
        <title>WGS assembly of Gossypium mustelinum.</title>
        <authorList>
            <person name="Chen Z.J."/>
            <person name="Sreedasyam A."/>
            <person name="Ando A."/>
            <person name="Song Q."/>
            <person name="De L."/>
            <person name="Hulse-Kemp A."/>
            <person name="Ding M."/>
            <person name="Ye W."/>
            <person name="Kirkbride R."/>
            <person name="Jenkins J."/>
            <person name="Plott C."/>
            <person name="Lovell J."/>
            <person name="Lin Y.-M."/>
            <person name="Vaughn R."/>
            <person name="Liu B."/>
            <person name="Li W."/>
            <person name="Simpson S."/>
            <person name="Scheffler B."/>
            <person name="Saski C."/>
            <person name="Grover C."/>
            <person name="Hu G."/>
            <person name="Conover J."/>
            <person name="Carlson J."/>
            <person name="Shu S."/>
            <person name="Boston L."/>
            <person name="Williams M."/>
            <person name="Peterson D."/>
            <person name="Mcgee K."/>
            <person name="Jones D."/>
            <person name="Wendel J."/>
            <person name="Stelly D."/>
            <person name="Grimwood J."/>
            <person name="Schmutz J."/>
        </authorList>
    </citation>
    <scope>NUCLEOTIDE SEQUENCE [LARGE SCALE GENOMIC DNA]</scope>
    <source>
        <strain evidence="1">1408120.09</strain>
    </source>
</reference>
<gene>
    <name evidence="1" type="ORF">E1A91_A13G270900v1</name>
</gene>